<dbReference type="GO" id="GO:0008444">
    <property type="term" value="F:CDP-diacylglycerol-glycerol-3-phosphate 3-phosphatidyltransferase activity"/>
    <property type="evidence" value="ECO:0007669"/>
    <property type="project" value="UniProtKB-UniRule"/>
</dbReference>
<reference evidence="14 15" key="1">
    <citation type="submission" date="2018-05" db="EMBL/GenBank/DDBJ databases">
        <title>A metagenomic window into the 2 km-deep terrestrial subsurface aquifer revealed taxonomically and functionally diverse microbial community comprising novel uncultured bacterial lineages.</title>
        <authorList>
            <person name="Kadnikov V.V."/>
            <person name="Mardanov A.V."/>
            <person name="Beletsky A.V."/>
            <person name="Banks D."/>
            <person name="Pimenov N.V."/>
            <person name="Frank Y.A."/>
            <person name="Karnachuk O.V."/>
            <person name="Ravin N.V."/>
        </authorList>
    </citation>
    <scope>NUCLEOTIDE SEQUENCE [LARGE SCALE GENOMIC DNA]</scope>
    <source>
        <strain evidence="14">BY5</strain>
    </source>
</reference>
<organism evidence="14 15">
    <name type="scientific">Candidatus Ozemobacter sibiricus</name>
    <dbReference type="NCBI Taxonomy" id="2268124"/>
    <lineage>
        <taxon>Bacteria</taxon>
        <taxon>Candidatus Ozemobacteria</taxon>
        <taxon>Candidatus Ozemobacterales</taxon>
        <taxon>Candidatus Ozemobacteraceae</taxon>
        <taxon>Candidatus Ozemobacter</taxon>
    </lineage>
</organism>
<dbReference type="InterPro" id="IPR043130">
    <property type="entry name" value="CDP-OH_PTrfase_TM_dom"/>
</dbReference>
<dbReference type="EC" id="2.7.8.5" evidence="11"/>
<keyword evidence="5 13" id="KW-0812">Transmembrane</keyword>
<dbReference type="InterPro" id="IPR000462">
    <property type="entry name" value="CDP-OH_P_trans"/>
</dbReference>
<evidence type="ECO:0000256" key="8">
    <source>
        <dbReference type="ARBA" id="ARBA00023136"/>
    </source>
</evidence>
<sequence>MTLATKLTFTRVAAIPVFLGCFLWNANEDLTGDWGKVVAAVVFIIAAITDYYDGAVARWYKEETTFGRFIDPIADKLLVSTALIAMVERRPLTFTPAWAAIIIIAREFAVTGLRMVCAPKGKIIDSTILGKWKTGLQLTAIITALVFIAFRVVLITYGYRDLEAAFAPWHGPIVTGLMWVAVAMTVYSGYDYLRQNWHLLDE</sequence>
<dbReference type="GO" id="GO:0046474">
    <property type="term" value="P:glycerophospholipid biosynthetic process"/>
    <property type="evidence" value="ECO:0007669"/>
    <property type="project" value="TreeGrafter"/>
</dbReference>
<keyword evidence="3" id="KW-0444">Lipid biosynthesis</keyword>
<evidence type="ECO:0000256" key="11">
    <source>
        <dbReference type="NCBIfam" id="TIGR00560"/>
    </source>
</evidence>
<dbReference type="EMBL" id="QOQW01000019">
    <property type="protein sequence ID" value="RCK78788.1"/>
    <property type="molecule type" value="Genomic_DNA"/>
</dbReference>
<dbReference type="PROSITE" id="PS00379">
    <property type="entry name" value="CDP_ALCOHOL_P_TRANSF"/>
    <property type="match status" value="1"/>
</dbReference>
<dbReference type="PANTHER" id="PTHR14269">
    <property type="entry name" value="CDP-DIACYLGLYCEROL--GLYCEROL-3-PHOSPHATE 3-PHOSPHATIDYLTRANSFERASE-RELATED"/>
    <property type="match status" value="1"/>
</dbReference>
<dbReference type="Gene3D" id="1.20.120.1760">
    <property type="match status" value="1"/>
</dbReference>
<accession>A0A367ZL17</accession>
<dbReference type="NCBIfam" id="TIGR00560">
    <property type="entry name" value="pgsA"/>
    <property type="match status" value="1"/>
</dbReference>
<evidence type="ECO:0000313" key="14">
    <source>
        <dbReference type="EMBL" id="RCK78788.1"/>
    </source>
</evidence>
<dbReference type="AlphaFoldDB" id="A0A367ZL17"/>
<dbReference type="Proteomes" id="UP000252355">
    <property type="component" value="Unassembled WGS sequence"/>
</dbReference>
<evidence type="ECO:0000256" key="7">
    <source>
        <dbReference type="ARBA" id="ARBA00023098"/>
    </source>
</evidence>
<feature type="transmembrane region" description="Helical" evidence="13">
    <location>
        <begin position="37"/>
        <end position="57"/>
    </location>
</feature>
<keyword evidence="4 12" id="KW-0808">Transferase</keyword>
<evidence type="ECO:0000256" key="3">
    <source>
        <dbReference type="ARBA" id="ARBA00022516"/>
    </source>
</evidence>
<feature type="transmembrane region" description="Helical" evidence="13">
    <location>
        <begin position="7"/>
        <end position="25"/>
    </location>
</feature>
<evidence type="ECO:0000256" key="6">
    <source>
        <dbReference type="ARBA" id="ARBA00022989"/>
    </source>
</evidence>
<gene>
    <name evidence="14" type="ORF">OZSIB_1141</name>
</gene>
<evidence type="ECO:0000256" key="1">
    <source>
        <dbReference type="ARBA" id="ARBA00004141"/>
    </source>
</evidence>
<comment type="subcellular location">
    <subcellularLocation>
        <location evidence="1">Membrane</location>
        <topology evidence="1">Multi-pass membrane protein</topology>
    </subcellularLocation>
</comment>
<evidence type="ECO:0000256" key="5">
    <source>
        <dbReference type="ARBA" id="ARBA00022692"/>
    </source>
</evidence>
<evidence type="ECO:0000256" key="9">
    <source>
        <dbReference type="ARBA" id="ARBA00023209"/>
    </source>
</evidence>
<keyword evidence="9" id="KW-0594">Phospholipid biosynthesis</keyword>
<name>A0A367ZL17_9BACT</name>
<protein>
    <recommendedName>
        <fullName evidence="11">CDP-diacylglycerol--glycerol-3-phosphate 3-phosphatidyltransferase</fullName>
        <ecNumber evidence="11">2.7.8.5</ecNumber>
    </recommendedName>
</protein>
<feature type="transmembrane region" description="Helical" evidence="13">
    <location>
        <begin position="169"/>
        <end position="190"/>
    </location>
</feature>
<dbReference type="PANTHER" id="PTHR14269:SF62">
    <property type="entry name" value="CDP-DIACYLGLYCEROL--GLYCEROL-3-PHOSPHATE 3-PHOSPHATIDYLTRANSFERASE 1, CHLOROPLASTIC"/>
    <property type="match status" value="1"/>
</dbReference>
<keyword evidence="8 13" id="KW-0472">Membrane</keyword>
<evidence type="ECO:0000313" key="15">
    <source>
        <dbReference type="Proteomes" id="UP000252355"/>
    </source>
</evidence>
<keyword evidence="6 13" id="KW-1133">Transmembrane helix</keyword>
<evidence type="ECO:0000256" key="13">
    <source>
        <dbReference type="SAM" id="Phobius"/>
    </source>
</evidence>
<evidence type="ECO:0000256" key="2">
    <source>
        <dbReference type="ARBA" id="ARBA00010441"/>
    </source>
</evidence>
<dbReference type="InterPro" id="IPR004570">
    <property type="entry name" value="Phosphatidylglycerol_P_synth"/>
</dbReference>
<comment type="similarity">
    <text evidence="2 12">Belongs to the CDP-alcohol phosphatidyltransferase class-I family.</text>
</comment>
<dbReference type="InterPro" id="IPR050324">
    <property type="entry name" value="CDP-alcohol_PTase-I"/>
</dbReference>
<dbReference type="GO" id="GO:0016020">
    <property type="term" value="C:membrane"/>
    <property type="evidence" value="ECO:0007669"/>
    <property type="project" value="UniProtKB-SubCell"/>
</dbReference>
<keyword evidence="10" id="KW-1208">Phospholipid metabolism</keyword>
<comment type="caution">
    <text evidence="14">The sequence shown here is derived from an EMBL/GenBank/DDBJ whole genome shotgun (WGS) entry which is preliminary data.</text>
</comment>
<keyword evidence="7" id="KW-0443">Lipid metabolism</keyword>
<feature type="transmembrane region" description="Helical" evidence="13">
    <location>
        <begin position="138"/>
        <end position="157"/>
    </location>
</feature>
<feature type="transmembrane region" description="Helical" evidence="13">
    <location>
        <begin position="98"/>
        <end position="117"/>
    </location>
</feature>
<proteinExistence type="inferred from homology"/>
<dbReference type="PIRSF" id="PIRSF000847">
    <property type="entry name" value="Phos_ph_gly_syn"/>
    <property type="match status" value="1"/>
</dbReference>
<dbReference type="InterPro" id="IPR048254">
    <property type="entry name" value="CDP_ALCOHOL_P_TRANSF_CS"/>
</dbReference>
<dbReference type="Pfam" id="PF01066">
    <property type="entry name" value="CDP-OH_P_transf"/>
    <property type="match status" value="1"/>
</dbReference>
<evidence type="ECO:0000256" key="10">
    <source>
        <dbReference type="ARBA" id="ARBA00023264"/>
    </source>
</evidence>
<evidence type="ECO:0000256" key="12">
    <source>
        <dbReference type="RuleBase" id="RU003750"/>
    </source>
</evidence>
<evidence type="ECO:0000256" key="4">
    <source>
        <dbReference type="ARBA" id="ARBA00022679"/>
    </source>
</evidence>